<organism evidence="2 3">
    <name type="scientific">Polypedilum vanderplanki</name>
    <name type="common">Sleeping chironomid midge</name>
    <dbReference type="NCBI Taxonomy" id="319348"/>
    <lineage>
        <taxon>Eukaryota</taxon>
        <taxon>Metazoa</taxon>
        <taxon>Ecdysozoa</taxon>
        <taxon>Arthropoda</taxon>
        <taxon>Hexapoda</taxon>
        <taxon>Insecta</taxon>
        <taxon>Pterygota</taxon>
        <taxon>Neoptera</taxon>
        <taxon>Endopterygota</taxon>
        <taxon>Diptera</taxon>
        <taxon>Nematocera</taxon>
        <taxon>Chironomoidea</taxon>
        <taxon>Chironomidae</taxon>
        <taxon>Chironominae</taxon>
        <taxon>Polypedilum</taxon>
        <taxon>Polypedilum</taxon>
    </lineage>
</organism>
<dbReference type="EMBL" id="JADBJN010000001">
    <property type="protein sequence ID" value="KAG5679898.1"/>
    <property type="molecule type" value="Genomic_DNA"/>
</dbReference>
<reference evidence="2" key="1">
    <citation type="submission" date="2021-03" db="EMBL/GenBank/DDBJ databases">
        <title>Chromosome level genome of the anhydrobiotic midge Polypedilum vanderplanki.</title>
        <authorList>
            <person name="Yoshida Y."/>
            <person name="Kikawada T."/>
            <person name="Gusev O."/>
        </authorList>
    </citation>
    <scope>NUCLEOTIDE SEQUENCE</scope>
    <source>
        <strain evidence="2">NIAS01</strain>
        <tissue evidence="2">Whole body or cell culture</tissue>
    </source>
</reference>
<proteinExistence type="predicted"/>
<comment type="caution">
    <text evidence="2">The sequence shown here is derived from an EMBL/GenBank/DDBJ whole genome shotgun (WGS) entry which is preliminary data.</text>
</comment>
<dbReference type="Proteomes" id="UP001107558">
    <property type="component" value="Chromosome 1"/>
</dbReference>
<protein>
    <submittedName>
        <fullName evidence="2">Uncharacterized protein</fullName>
    </submittedName>
</protein>
<evidence type="ECO:0000313" key="3">
    <source>
        <dbReference type="Proteomes" id="UP001107558"/>
    </source>
</evidence>
<accession>A0A9J6CCW0</accession>
<evidence type="ECO:0000313" key="2">
    <source>
        <dbReference type="EMBL" id="KAG5679898.1"/>
    </source>
</evidence>
<keyword evidence="3" id="KW-1185">Reference proteome</keyword>
<keyword evidence="1" id="KW-0175">Coiled coil</keyword>
<name>A0A9J6CCW0_POLVA</name>
<evidence type="ECO:0000256" key="1">
    <source>
        <dbReference type="SAM" id="Coils"/>
    </source>
</evidence>
<dbReference type="AlphaFoldDB" id="A0A9J6CCW0"/>
<gene>
    <name evidence="2" type="ORF">PVAND_009434</name>
</gene>
<feature type="coiled-coil region" evidence="1">
    <location>
        <begin position="196"/>
        <end position="431"/>
    </location>
</feature>
<sequence length="503" mass="58251">MDGVQLEPQKTFIRKELSEMIDSGVSESSNFPIESEQLISSNIIDDVEVIKSPAKSISSESYVIETKARPNTNVKKNRQILAEEAAIKRSKAAREKPVPKKIQPEMILTHKLGKIPKYIQNKKGLSKNSSSRAISLTSDSVVSKMSEKSIKVDIKLTPKQEKQFNMSKSVPSTPNIQKSSEIEELKKIIDKQSNTISRDKLKIEDLQNLILSLKKQCKELESKNENIQVELKNSMEKNKSLELQLIRIRREEKETEKSPGIIEKLEKEIEKLVKEKQDKIYEMQKIDKMKNHEIQELKEENENLNISLEELKNSCEFYIADNEKFQKLLNNKKSLEDGDKISSVESNEIENLKNEIRNKDKELNVAKQDKQMLLKEIDHLKSQMILSTDKSISAEELSNLKEKNAKLKKREEELCKELINLKNKLDIEKNDNISKNALLEYRAEHIKALQDSESVLSLRVGSQLKEIFDLRKQVKDFEKFKLAHEEEKKNFENTLNQKFKMTN</sequence>